<name>H3ZQ42_THELN</name>
<dbReference type="STRING" id="523849.OCC_03102"/>
<dbReference type="KEGG" id="tlt:OCC_03102"/>
<keyword evidence="1" id="KW-0472">Membrane</keyword>
<evidence type="ECO:0000256" key="1">
    <source>
        <dbReference type="SAM" id="Phobius"/>
    </source>
</evidence>
<feature type="transmembrane region" description="Helical" evidence="1">
    <location>
        <begin position="48"/>
        <end position="66"/>
    </location>
</feature>
<gene>
    <name evidence="2" type="ORF">OCC_03102</name>
</gene>
<feature type="transmembrane region" description="Helical" evidence="1">
    <location>
        <begin position="72"/>
        <end position="93"/>
    </location>
</feature>
<dbReference type="HOGENOM" id="CLU_2021634_0_0_2"/>
<organism evidence="2 3">
    <name type="scientific">Thermococcus litoralis (strain ATCC 51850 / DSM 5473 / JCM 8560 / NS-C)</name>
    <dbReference type="NCBI Taxonomy" id="523849"/>
    <lineage>
        <taxon>Archaea</taxon>
        <taxon>Methanobacteriati</taxon>
        <taxon>Methanobacteriota</taxon>
        <taxon>Thermococci</taxon>
        <taxon>Thermococcales</taxon>
        <taxon>Thermococcaceae</taxon>
        <taxon>Thermococcus</taxon>
    </lineage>
</organism>
<dbReference type="EMBL" id="CP006670">
    <property type="protein sequence ID" value="EHR77933.1"/>
    <property type="molecule type" value="Genomic_DNA"/>
</dbReference>
<proteinExistence type="predicted"/>
<dbReference type="GeneID" id="16550065"/>
<reference evidence="2 3" key="1">
    <citation type="journal article" date="2012" name="J. Bacteriol.">
        <title>Genome sequence of the model hyperthermophilic archaeon Thermococcus litoralis NS-C.</title>
        <authorList>
            <person name="Gardner A.F."/>
            <person name="Kumar S."/>
            <person name="Perler F.B."/>
        </authorList>
    </citation>
    <scope>NUCLEOTIDE SEQUENCE [LARGE SCALE GENOMIC DNA]</scope>
    <source>
        <strain evidence="3">ATCC 51850 / DSM 5473 / JCM 8560 / NS-C</strain>
    </source>
</reference>
<dbReference type="Proteomes" id="UP000015502">
    <property type="component" value="Chromosome"/>
</dbReference>
<protein>
    <submittedName>
        <fullName evidence="2">Uncharacterized protein</fullName>
    </submittedName>
</protein>
<keyword evidence="1" id="KW-0812">Transmembrane</keyword>
<sequence>MGSDPISTGVGYLMGITYAIIVFVGLWDVQRKKNTILGDSLEDSEELYKAYLGMWAMGFLFNPLAYYLSGSIYLGFIDRLAAFTSLVVGILSYRRYRFFKTQKLLQEAIAKGVEIGMKKSKER</sequence>
<accession>H3ZQ42</accession>
<keyword evidence="1" id="KW-1133">Transmembrane helix</keyword>
<dbReference type="OrthoDB" id="102666at2157"/>
<dbReference type="AlphaFoldDB" id="H3ZQ42"/>
<dbReference type="PaxDb" id="523849-OCC_03102"/>
<keyword evidence="3" id="KW-1185">Reference proteome</keyword>
<dbReference type="RefSeq" id="WP_004069426.1">
    <property type="nucleotide sequence ID" value="NC_022084.1"/>
</dbReference>
<evidence type="ECO:0000313" key="2">
    <source>
        <dbReference type="EMBL" id="EHR77933.1"/>
    </source>
</evidence>
<feature type="transmembrane region" description="Helical" evidence="1">
    <location>
        <begin position="6"/>
        <end position="27"/>
    </location>
</feature>
<evidence type="ECO:0000313" key="3">
    <source>
        <dbReference type="Proteomes" id="UP000015502"/>
    </source>
</evidence>